<dbReference type="InterPro" id="IPR011961">
    <property type="entry name" value="RimM"/>
</dbReference>
<dbReference type="AlphaFoldDB" id="A0A133PP72"/>
<dbReference type="HAMAP" id="MF_00014">
    <property type="entry name" value="Ribosome_mat_RimM"/>
    <property type="match status" value="1"/>
</dbReference>
<dbReference type="InterPro" id="IPR009000">
    <property type="entry name" value="Transl_B-barrel_sf"/>
</dbReference>
<evidence type="ECO:0000259" key="7">
    <source>
        <dbReference type="Pfam" id="PF05239"/>
    </source>
</evidence>
<dbReference type="PANTHER" id="PTHR33692">
    <property type="entry name" value="RIBOSOME MATURATION FACTOR RIMM"/>
    <property type="match status" value="1"/>
</dbReference>
<evidence type="ECO:0000256" key="4">
    <source>
        <dbReference type="ARBA" id="ARBA00023186"/>
    </source>
</evidence>
<accession>A0A133PP72</accession>
<dbReference type="Pfam" id="PF05239">
    <property type="entry name" value="PRC"/>
    <property type="match status" value="1"/>
</dbReference>
<dbReference type="PANTHER" id="PTHR33692:SF1">
    <property type="entry name" value="RIBOSOME MATURATION FACTOR RIMM"/>
    <property type="match status" value="1"/>
</dbReference>
<evidence type="ECO:0000259" key="6">
    <source>
        <dbReference type="Pfam" id="PF01782"/>
    </source>
</evidence>
<evidence type="ECO:0000256" key="2">
    <source>
        <dbReference type="ARBA" id="ARBA00022517"/>
    </source>
</evidence>
<sequence>MKNIKDSITCIGKIINTHGIKGDLKVDPYTFDKKRFSKLESVFVGEDLKEFFIKRVRVNDFVYLSFEGYENINDVLNLKGFNIYIKDEDRLELEEDQYYVSDLIGKEVYDTDGNYIGVLKEVLEYPANDIFVIEGKDKETYQVPGVKEFIKKIDSTITIKLIEGMIL</sequence>
<comment type="caution">
    <text evidence="8">The sequence shown here is derived from an EMBL/GenBank/DDBJ whole genome shotgun (WGS) entry which is preliminary data.</text>
</comment>
<evidence type="ECO:0000256" key="5">
    <source>
        <dbReference type="HAMAP-Rule" id="MF_00014"/>
    </source>
</evidence>
<name>A0A133PP72_9FIRM</name>
<evidence type="ECO:0000256" key="3">
    <source>
        <dbReference type="ARBA" id="ARBA00022552"/>
    </source>
</evidence>
<keyword evidence="3 5" id="KW-0698">rRNA processing</keyword>
<dbReference type="InterPro" id="IPR036976">
    <property type="entry name" value="RimM_N_sf"/>
</dbReference>
<dbReference type="GO" id="GO:0005840">
    <property type="term" value="C:ribosome"/>
    <property type="evidence" value="ECO:0007669"/>
    <property type="project" value="InterPro"/>
</dbReference>
<dbReference type="EMBL" id="LRQE01000025">
    <property type="protein sequence ID" value="KXA30438.1"/>
    <property type="molecule type" value="Genomic_DNA"/>
</dbReference>
<dbReference type="GO" id="GO:0006364">
    <property type="term" value="P:rRNA processing"/>
    <property type="evidence" value="ECO:0007669"/>
    <property type="project" value="UniProtKB-UniRule"/>
</dbReference>
<comment type="function">
    <text evidence="5">An accessory protein needed during the final step in the assembly of 30S ribosomal subunit, possibly for assembly of the head region. Essential for efficient processing of 16S rRNA. May be needed both before and after RbfA during the maturation of 16S rRNA. It has affinity for free ribosomal 30S subunits but not for 70S ribosomes.</text>
</comment>
<comment type="domain">
    <text evidence="5">The PRC barrel domain binds ribosomal protein uS19.</text>
</comment>
<dbReference type="Pfam" id="PF01782">
    <property type="entry name" value="RimM"/>
    <property type="match status" value="1"/>
</dbReference>
<keyword evidence="4 5" id="KW-0143">Chaperone</keyword>
<gene>
    <name evidence="5" type="primary">rimM</name>
    <name evidence="8" type="ORF">HMPREF3229_00901</name>
</gene>
<dbReference type="GO" id="GO:0043022">
    <property type="term" value="F:ribosome binding"/>
    <property type="evidence" value="ECO:0007669"/>
    <property type="project" value="InterPro"/>
</dbReference>
<dbReference type="Gene3D" id="2.30.30.240">
    <property type="entry name" value="PRC-barrel domain"/>
    <property type="match status" value="1"/>
</dbReference>
<evidence type="ECO:0000313" key="9">
    <source>
        <dbReference type="Proteomes" id="UP000070174"/>
    </source>
</evidence>
<comment type="similarity">
    <text evidence="5">Belongs to the RimM family.</text>
</comment>
<keyword evidence="1 5" id="KW-0963">Cytoplasm</keyword>
<keyword evidence="2 5" id="KW-0690">Ribosome biogenesis</keyword>
<dbReference type="SUPFAM" id="SSF50346">
    <property type="entry name" value="PRC-barrel domain"/>
    <property type="match status" value="1"/>
</dbReference>
<dbReference type="InterPro" id="IPR027275">
    <property type="entry name" value="PRC-brl_dom"/>
</dbReference>
<dbReference type="GO" id="GO:0042274">
    <property type="term" value="P:ribosomal small subunit biogenesis"/>
    <property type="evidence" value="ECO:0007669"/>
    <property type="project" value="UniProtKB-UniRule"/>
</dbReference>
<dbReference type="Gene3D" id="2.40.30.60">
    <property type="entry name" value="RimM"/>
    <property type="match status" value="1"/>
</dbReference>
<dbReference type="GO" id="GO:0005737">
    <property type="term" value="C:cytoplasm"/>
    <property type="evidence" value="ECO:0007669"/>
    <property type="project" value="UniProtKB-SubCell"/>
</dbReference>
<proteinExistence type="inferred from homology"/>
<reference evidence="8 9" key="1">
    <citation type="submission" date="2016-01" db="EMBL/GenBank/DDBJ databases">
        <authorList>
            <person name="Oliw E.H."/>
        </authorList>
    </citation>
    <scope>NUCLEOTIDE SEQUENCE [LARGE SCALE GENOMIC DNA]</scope>
    <source>
        <strain evidence="8 9">CMW7756A</strain>
    </source>
</reference>
<dbReference type="InterPro" id="IPR002676">
    <property type="entry name" value="RimM_N"/>
</dbReference>
<dbReference type="NCBIfam" id="TIGR02273">
    <property type="entry name" value="16S_RimM"/>
    <property type="match status" value="1"/>
</dbReference>
<dbReference type="RefSeq" id="WP_060800071.1">
    <property type="nucleotide sequence ID" value="NZ_KQ957097.1"/>
</dbReference>
<comment type="subcellular location">
    <subcellularLocation>
        <location evidence="5">Cytoplasm</location>
    </subcellularLocation>
</comment>
<organism evidence="8">
    <name type="scientific">Peptoniphilus harei</name>
    <dbReference type="NCBI Taxonomy" id="54005"/>
    <lineage>
        <taxon>Bacteria</taxon>
        <taxon>Bacillati</taxon>
        <taxon>Bacillota</taxon>
        <taxon>Tissierellia</taxon>
        <taxon>Tissierellales</taxon>
        <taxon>Peptoniphilaceae</taxon>
        <taxon>Peptoniphilus</taxon>
    </lineage>
</organism>
<feature type="domain" description="RimM N-terminal" evidence="6">
    <location>
        <begin position="10"/>
        <end position="88"/>
    </location>
</feature>
<dbReference type="InterPro" id="IPR011033">
    <property type="entry name" value="PRC_barrel-like_sf"/>
</dbReference>
<dbReference type="Proteomes" id="UP000070174">
    <property type="component" value="Unassembled WGS sequence"/>
</dbReference>
<feature type="domain" description="PRC-barrel" evidence="7">
    <location>
        <begin position="95"/>
        <end position="164"/>
    </location>
</feature>
<dbReference type="SUPFAM" id="SSF50447">
    <property type="entry name" value="Translation proteins"/>
    <property type="match status" value="1"/>
</dbReference>
<evidence type="ECO:0000313" key="8">
    <source>
        <dbReference type="EMBL" id="KXA30438.1"/>
    </source>
</evidence>
<protein>
    <recommendedName>
        <fullName evidence="5">Ribosome maturation factor RimM</fullName>
    </recommendedName>
</protein>
<comment type="subunit">
    <text evidence="5">Binds ribosomal protein uS19.</text>
</comment>
<dbReference type="PATRIC" id="fig|54005.3.peg.886"/>
<evidence type="ECO:0000256" key="1">
    <source>
        <dbReference type="ARBA" id="ARBA00022490"/>
    </source>
</evidence>